<sequence length="1163" mass="133225">MTAPAHQIQSLVFDIQLSPRDKAHALQNTISRMYTYRLEGLLKQFFEEVIPPGLVVKAAQVTLDLGNLSYEQLEAELPERLLQELRKAFDISLTGGDTARLLPAQYTIATTEEGYLQLLLFFLQVGHFPWWAGATTYEQLEDYIELLAVKRPRQLRALLMQEGKKEQVRRRIAWQFSEHSIKTLIQVLEPEECFFILAYHKSVTRQQQQYNLVKSGTEDFKRAVWFFIFSFLLSERETWFNRRVFIKSTLRQMSAHFNVPYLSLIGLLYQALYAAGVDIEQARLTWFIKVVLEEELPAPARRLAAAHVIEEAGDYDLAEAAVPEWVLDKAAQAQGALYIKNILAWFLQTGTVPGFTAYTTGSMEALLQQLLQQYPQQAVQLFTWAGAEEKRKNRFLYQFSPELIAAIILLLPQGGEALAASQALAQLAEHNAAGAGRLPGMATGQLAKSRLRMLWSHYAEAEYQRFHAGSFYLQGLKMLYRVPVQAWYTLLPELSILFIRGGEAALQTVITLLAAMDSKEYGSIHMPVQQEAWRQTVGQLPEIKKILLSVAEQELQFLPLFSVFYQSPENTVATVEEALSYFLLWNKLPDSLPVTEREKERGLLADMVLLLFQRDRTRLRALFLSPLNSYAAKRRIYALFSQQKGGRDALVANWLNTFLQADMAVYLGDVPYINGLGYYKETWKGFSLTRAAVLLSKYYGTVVAVPPDEQVLLQQAIQLLDYYFTRNSLPAGFPVQGAEGLLLIQYLFRWVLGKNSNSLYTLLQKSSHHATARLQIHQWFATNEYVNGKSVTAFTALWLQHDVLAYLQHSVQEDITETAAWLRLVSWQQLPVAVIKYAAVHFSTATLQKWLQGYSSTWYNRVLPAIEILHRLFRHFTGLTRNWPQLQLNEFILLAFAAHIEVKDAPAFIHHFFAFTDKHIPPPVYRVYEQIARAWAIARDMEPAESATLVRLVDREIAARLLQRPPVARPVVQQPAVATAQEGYPLQDLLPAGENYDKIHVQNAGIILMHPFLAVFFNRLQMTEKGKWVTEEAQLRAVHLLHHLADGRWEHEEPLLPLSKLLCGLKQEQPVPLQVEPTVEETAMIESLFAGIFQQWEKMKNSSVDGFRQSFLQRNGILCYKGDHWSLRVEQKGYDLLLQTLPWGISTIRLPWMGEMLYVEWEY</sequence>
<dbReference type="AlphaFoldDB" id="A0A917J1B3"/>
<dbReference type="EMBL" id="BMIB01000003">
    <property type="protein sequence ID" value="GGH69171.1"/>
    <property type="molecule type" value="Genomic_DNA"/>
</dbReference>
<gene>
    <name evidence="1" type="ORF">GCM10011379_26220</name>
</gene>
<protein>
    <submittedName>
        <fullName evidence="1">Uncharacterized protein</fullName>
    </submittedName>
</protein>
<organism evidence="1 2">
    <name type="scientific">Filimonas zeae</name>
    <dbReference type="NCBI Taxonomy" id="1737353"/>
    <lineage>
        <taxon>Bacteria</taxon>
        <taxon>Pseudomonadati</taxon>
        <taxon>Bacteroidota</taxon>
        <taxon>Chitinophagia</taxon>
        <taxon>Chitinophagales</taxon>
        <taxon>Chitinophagaceae</taxon>
        <taxon>Filimonas</taxon>
    </lineage>
</organism>
<dbReference type="InterPro" id="IPR045538">
    <property type="entry name" value="CIS_TMP"/>
</dbReference>
<dbReference type="Proteomes" id="UP000627292">
    <property type="component" value="Unassembled WGS sequence"/>
</dbReference>
<dbReference type="RefSeq" id="WP_188952912.1">
    <property type="nucleotide sequence ID" value="NZ_BMIB01000003.1"/>
</dbReference>
<reference evidence="1" key="2">
    <citation type="submission" date="2020-09" db="EMBL/GenBank/DDBJ databases">
        <authorList>
            <person name="Sun Q."/>
            <person name="Zhou Y."/>
        </authorList>
    </citation>
    <scope>NUCLEOTIDE SEQUENCE</scope>
    <source>
        <strain evidence="1">CGMCC 1.15290</strain>
    </source>
</reference>
<dbReference type="Pfam" id="PF19268">
    <property type="entry name" value="CIS_TMP"/>
    <property type="match status" value="2"/>
</dbReference>
<evidence type="ECO:0000313" key="1">
    <source>
        <dbReference type="EMBL" id="GGH69171.1"/>
    </source>
</evidence>
<comment type="caution">
    <text evidence="1">The sequence shown here is derived from an EMBL/GenBank/DDBJ whole genome shotgun (WGS) entry which is preliminary data.</text>
</comment>
<keyword evidence="2" id="KW-1185">Reference proteome</keyword>
<reference evidence="1" key="1">
    <citation type="journal article" date="2014" name="Int. J. Syst. Evol. Microbiol.">
        <title>Complete genome sequence of Corynebacterium casei LMG S-19264T (=DSM 44701T), isolated from a smear-ripened cheese.</title>
        <authorList>
            <consortium name="US DOE Joint Genome Institute (JGI-PGF)"/>
            <person name="Walter F."/>
            <person name="Albersmeier A."/>
            <person name="Kalinowski J."/>
            <person name="Ruckert C."/>
        </authorList>
    </citation>
    <scope>NUCLEOTIDE SEQUENCE</scope>
    <source>
        <strain evidence="1">CGMCC 1.15290</strain>
    </source>
</reference>
<proteinExistence type="predicted"/>
<accession>A0A917J1B3</accession>
<name>A0A917J1B3_9BACT</name>
<evidence type="ECO:0000313" key="2">
    <source>
        <dbReference type="Proteomes" id="UP000627292"/>
    </source>
</evidence>